<feature type="region of interest" description="Disordered" evidence="1">
    <location>
        <begin position="118"/>
        <end position="146"/>
    </location>
</feature>
<dbReference type="AlphaFoldDB" id="A0A0J9W3T9"/>
<organism evidence="3 4">
    <name type="scientific">Fusarium oxysporum f. sp. lycopersici (strain 4287 / CBS 123668 / FGSC 9935 / NRRL 34936)</name>
    <name type="common">Fusarium vascular wilt of tomato</name>
    <dbReference type="NCBI Taxonomy" id="426428"/>
    <lineage>
        <taxon>Eukaryota</taxon>
        <taxon>Fungi</taxon>
        <taxon>Dikarya</taxon>
        <taxon>Ascomycota</taxon>
        <taxon>Pezizomycotina</taxon>
        <taxon>Sordariomycetes</taxon>
        <taxon>Hypocreomycetidae</taxon>
        <taxon>Hypocreales</taxon>
        <taxon>Nectriaceae</taxon>
        <taxon>Fusarium</taxon>
        <taxon>Fusarium oxysporum species complex</taxon>
    </lineage>
</organism>
<dbReference type="RefSeq" id="XP_018254642.1">
    <property type="nucleotide sequence ID" value="XM_018402064.1"/>
</dbReference>
<dbReference type="EMBL" id="DS231722">
    <property type="protein sequence ID" value="KNB17558.1"/>
    <property type="molecule type" value="Genomic_DNA"/>
</dbReference>
<gene>
    <name evidence="2" type="ORF">FOXG_21717</name>
    <name evidence="3" type="ORF">FOXG_21968</name>
</gene>
<dbReference type="KEGG" id="fox:FOXG_21717"/>
<evidence type="ECO:0000313" key="3">
    <source>
        <dbReference type="EMBL" id="KNB17558.1"/>
    </source>
</evidence>
<accession>A0A0J9W3T9</accession>
<dbReference type="EMBL" id="DS231719">
    <property type="protein sequence ID" value="KNB16597.1"/>
    <property type="molecule type" value="Genomic_DNA"/>
</dbReference>
<dbReference type="Proteomes" id="UP000009097">
    <property type="component" value="Unassembled WGS sequence"/>
</dbReference>
<evidence type="ECO:0000256" key="1">
    <source>
        <dbReference type="SAM" id="MobiDB-lite"/>
    </source>
</evidence>
<dbReference type="GeneID" id="28962423"/>
<reference evidence="3" key="2">
    <citation type="journal article" date="2010" name="Nature">
        <title>Comparative genomics reveals mobile pathogenicity chromosomes in Fusarium.</title>
        <authorList>
            <person name="Ma L.J."/>
            <person name="van der Does H.C."/>
            <person name="Borkovich K.A."/>
            <person name="Coleman J.J."/>
            <person name="Daboussi M.J."/>
            <person name="Di Pietro A."/>
            <person name="Dufresne M."/>
            <person name="Freitag M."/>
            <person name="Grabherr M."/>
            <person name="Henrissat B."/>
            <person name="Houterman P.M."/>
            <person name="Kang S."/>
            <person name="Shim W.B."/>
            <person name="Woloshuk C."/>
            <person name="Xie X."/>
            <person name="Xu J.R."/>
            <person name="Antoniw J."/>
            <person name="Baker S.E."/>
            <person name="Bluhm B.H."/>
            <person name="Breakspear A."/>
            <person name="Brown D.W."/>
            <person name="Butchko R.A."/>
            <person name="Chapman S."/>
            <person name="Coulson R."/>
            <person name="Coutinho P.M."/>
            <person name="Danchin E.G."/>
            <person name="Diener A."/>
            <person name="Gale L.R."/>
            <person name="Gardiner D.M."/>
            <person name="Goff S."/>
            <person name="Hammond-Kosack K.E."/>
            <person name="Hilburn K."/>
            <person name="Hua-Van A."/>
            <person name="Jonkers W."/>
            <person name="Kazan K."/>
            <person name="Kodira C.D."/>
            <person name="Koehrsen M."/>
            <person name="Kumar L."/>
            <person name="Lee Y.H."/>
            <person name="Li L."/>
            <person name="Manners J.M."/>
            <person name="Miranda-Saavedra D."/>
            <person name="Mukherjee M."/>
            <person name="Park G."/>
            <person name="Park J."/>
            <person name="Park S.Y."/>
            <person name="Proctor R.H."/>
            <person name="Regev A."/>
            <person name="Ruiz-Roldan M.C."/>
            <person name="Sain D."/>
            <person name="Sakthikumar S."/>
            <person name="Sykes S."/>
            <person name="Schwartz D.C."/>
            <person name="Turgeon B.G."/>
            <person name="Wapinski I."/>
            <person name="Yoder O."/>
            <person name="Young S."/>
            <person name="Zeng Q."/>
            <person name="Zhou S."/>
            <person name="Galagan J."/>
            <person name="Cuomo C.A."/>
            <person name="Kistler H.C."/>
            <person name="Rep M."/>
        </authorList>
    </citation>
    <scope>NUCLEOTIDE SEQUENCE [LARGE SCALE GENOMIC DNA]</scope>
    <source>
        <strain evidence="3">4287</strain>
    </source>
</reference>
<dbReference type="VEuPathDB" id="FungiDB:FOXG_21717"/>
<feature type="compositionally biased region" description="Basic and acidic residues" evidence="1">
    <location>
        <begin position="127"/>
        <end position="141"/>
    </location>
</feature>
<dbReference type="KEGG" id="fox:FOXG_21968"/>
<reference evidence="3" key="1">
    <citation type="submission" date="2007-04" db="EMBL/GenBank/DDBJ databases">
        <authorList>
            <consortium name="The Broad Institute Genome Sequencing Platform"/>
            <person name="Birren B."/>
            <person name="Lander E."/>
            <person name="Galagan J."/>
            <person name="Nusbaum C."/>
            <person name="Devon K."/>
            <person name="Ma L.-J."/>
            <person name="Jaffe D."/>
            <person name="Butler J."/>
            <person name="Alvarez P."/>
            <person name="Gnerre S."/>
            <person name="Grabherr M."/>
            <person name="Kleber M."/>
            <person name="Mauceli E."/>
            <person name="Brockman W."/>
            <person name="MacCallum I.A."/>
            <person name="Young S."/>
            <person name="LaButti K."/>
            <person name="DeCaprio D."/>
            <person name="Crawford M."/>
            <person name="Koehrsen M."/>
            <person name="Engels R."/>
            <person name="Montgomery P."/>
            <person name="Pearson M."/>
            <person name="Howarth C."/>
            <person name="Larson L."/>
            <person name="White J."/>
            <person name="O'Leary S."/>
            <person name="Kodira C."/>
            <person name="Zeng Q."/>
            <person name="Yandava C."/>
            <person name="Alvarado L."/>
            <person name="Kistler C."/>
            <person name="Shim W.-B."/>
            <person name="Kang S."/>
            <person name="Woloshuk C."/>
        </authorList>
    </citation>
    <scope>NUCLEOTIDE SEQUENCE</scope>
    <source>
        <strain evidence="3">4287</strain>
    </source>
</reference>
<evidence type="ECO:0000313" key="4">
    <source>
        <dbReference type="Proteomes" id="UP000009097"/>
    </source>
</evidence>
<proteinExistence type="predicted"/>
<dbReference type="VEuPathDB" id="FungiDB:FOXG_21968"/>
<evidence type="ECO:0000313" key="2">
    <source>
        <dbReference type="EMBL" id="KNB16597.1"/>
    </source>
</evidence>
<dbReference type="RefSeq" id="XP_018255603.1">
    <property type="nucleotide sequence ID" value="XM_018402348.1"/>
</dbReference>
<protein>
    <submittedName>
        <fullName evidence="3">Uncharacterized protein</fullName>
    </submittedName>
</protein>
<name>A0A0J9W3T9_FUSO4</name>
<sequence>MLGITISSFVEKLNNYWNNWTRDQIRKRDPSVLSDNTSPTEIREALSHLVEHLPTVNVDELERAFSIAQNISYYVVLENESSTARCHSRSKMMRKSVSWMKGSGSFLSLECLLSSSLPGSVSPRTRPSLDQRRRHLRDGPLKKPPTTSYQCHDLELWSHECNAIFHGSLAWFTNGSSNQHLYGSSRSTHRFCHLNYRKFYWFCICTDLVGAALG</sequence>
<dbReference type="GeneID" id="28962674"/>